<sequence length="324" mass="35273">MEPPLYEVFNGDADGICALHQLRLFRRPRKTVPVTGVKRDIALLERLRGLTRAEVLVLDVSLDKNRPALLDLLANGCRVEYFDHHYAGEIPDHPNLVTHIDPSPTTNTSLIVDRHLGGPFTEWALVGAYGDNLHDVADAMGRGLGLEAAELERLRLLGELLNYNAYGRDPADLHFRPETLLERMEGHRSPSDFLAAFDLVARLREAREADLRKAASAAPVLSEEWGAVYVLPDAAWARRVSGDFANRLAAAAPGRAHAVLTDTGDGAFVVSVRAPLARRKGADALCRQFPTGGGRAAAAGINRLPADRLSAFLDRFRAAFGPAA</sequence>
<name>A0A6N9TN00_DISTH</name>
<protein>
    <submittedName>
        <fullName evidence="1">Acetyltransferase</fullName>
    </submittedName>
</protein>
<dbReference type="SUPFAM" id="SSF64182">
    <property type="entry name" value="DHH phosphoesterases"/>
    <property type="match status" value="1"/>
</dbReference>
<evidence type="ECO:0000313" key="1">
    <source>
        <dbReference type="EMBL" id="NDY42625.1"/>
    </source>
</evidence>
<evidence type="ECO:0000313" key="2">
    <source>
        <dbReference type="Proteomes" id="UP000469346"/>
    </source>
</evidence>
<keyword evidence="1" id="KW-0808">Transferase</keyword>
<dbReference type="EMBL" id="JAAGRR010000071">
    <property type="protein sequence ID" value="NDY42625.1"/>
    <property type="molecule type" value="Genomic_DNA"/>
</dbReference>
<reference evidence="1 2" key="1">
    <citation type="submission" date="2020-02" db="EMBL/GenBank/DDBJ databases">
        <title>Comparative genomics of sulfur disproportionating microorganisms.</title>
        <authorList>
            <person name="Ward L.M."/>
            <person name="Bertran E."/>
            <person name="Johnston D.T."/>
        </authorList>
    </citation>
    <scope>NUCLEOTIDE SEQUENCE [LARGE SCALE GENOMIC DNA]</scope>
    <source>
        <strain evidence="1 2">DSM 100025</strain>
    </source>
</reference>
<dbReference type="AlphaFoldDB" id="A0A6N9TN00"/>
<comment type="caution">
    <text evidence="1">The sequence shown here is derived from an EMBL/GenBank/DDBJ whole genome shotgun (WGS) entry which is preliminary data.</text>
</comment>
<dbReference type="InterPro" id="IPR038763">
    <property type="entry name" value="DHH_sf"/>
</dbReference>
<accession>A0A6N9TN00</accession>
<gene>
    <name evidence="1" type="ORF">G3N55_07180</name>
</gene>
<dbReference type="Proteomes" id="UP000469346">
    <property type="component" value="Unassembled WGS sequence"/>
</dbReference>
<dbReference type="GO" id="GO:0016740">
    <property type="term" value="F:transferase activity"/>
    <property type="evidence" value="ECO:0007669"/>
    <property type="project" value="UniProtKB-KW"/>
</dbReference>
<dbReference type="RefSeq" id="WP_163298763.1">
    <property type="nucleotide sequence ID" value="NZ_JAAGRR010000071.1"/>
</dbReference>
<keyword evidence="2" id="KW-1185">Reference proteome</keyword>
<organism evidence="1 2">
    <name type="scientific">Dissulfurirhabdus thermomarina</name>
    <dbReference type="NCBI Taxonomy" id="1765737"/>
    <lineage>
        <taxon>Bacteria</taxon>
        <taxon>Deltaproteobacteria</taxon>
        <taxon>Dissulfurirhabdaceae</taxon>
        <taxon>Dissulfurirhabdus</taxon>
    </lineage>
</organism>
<proteinExistence type="predicted"/>